<evidence type="ECO:0000313" key="11">
    <source>
        <dbReference type="Proteomes" id="UP001174210"/>
    </source>
</evidence>
<evidence type="ECO:0000259" key="9">
    <source>
        <dbReference type="PROSITE" id="PS50928"/>
    </source>
</evidence>
<feature type="transmembrane region" description="Helical" evidence="7">
    <location>
        <begin position="218"/>
        <end position="243"/>
    </location>
</feature>
<proteinExistence type="inferred from homology"/>
<protein>
    <submittedName>
        <fullName evidence="10">Carbohydrate ABC transporter permease</fullName>
    </submittedName>
</protein>
<dbReference type="PANTHER" id="PTHR32243">
    <property type="entry name" value="MALTOSE TRANSPORT SYSTEM PERMEASE-RELATED"/>
    <property type="match status" value="1"/>
</dbReference>
<feature type="transmembrane region" description="Helical" evidence="7">
    <location>
        <begin position="100"/>
        <end position="126"/>
    </location>
</feature>
<keyword evidence="2 7" id="KW-0813">Transport</keyword>
<keyword evidence="4 7" id="KW-0812">Transmembrane</keyword>
<comment type="subcellular location">
    <subcellularLocation>
        <location evidence="1 7">Cell membrane</location>
        <topology evidence="1 7">Multi-pass membrane protein</topology>
    </subcellularLocation>
</comment>
<evidence type="ECO:0000256" key="7">
    <source>
        <dbReference type="RuleBase" id="RU363032"/>
    </source>
</evidence>
<dbReference type="PROSITE" id="PS50928">
    <property type="entry name" value="ABC_TM1"/>
    <property type="match status" value="1"/>
</dbReference>
<dbReference type="SUPFAM" id="SSF161098">
    <property type="entry name" value="MetI-like"/>
    <property type="match status" value="1"/>
</dbReference>
<feature type="transmembrane region" description="Helical" evidence="7">
    <location>
        <begin position="278"/>
        <end position="300"/>
    </location>
</feature>
<reference evidence="10" key="1">
    <citation type="submission" date="2023-03" db="EMBL/GenBank/DDBJ databases">
        <title>MT1 and MT2 Draft Genomes of Novel Species.</title>
        <authorList>
            <person name="Venkateswaran K."/>
        </authorList>
    </citation>
    <scope>NUCLEOTIDE SEQUENCE</scope>
    <source>
        <strain evidence="10">F6_8S_P_1A</strain>
    </source>
</reference>
<organism evidence="10 11">
    <name type="scientific">Leifsonia virtsii</name>
    <dbReference type="NCBI Taxonomy" id="3035915"/>
    <lineage>
        <taxon>Bacteria</taxon>
        <taxon>Bacillati</taxon>
        <taxon>Actinomycetota</taxon>
        <taxon>Actinomycetes</taxon>
        <taxon>Micrococcales</taxon>
        <taxon>Microbacteriaceae</taxon>
        <taxon>Leifsonia</taxon>
    </lineage>
</organism>
<feature type="region of interest" description="Disordered" evidence="8">
    <location>
        <begin position="1"/>
        <end position="32"/>
    </location>
</feature>
<evidence type="ECO:0000313" key="10">
    <source>
        <dbReference type="EMBL" id="MDN4596156.1"/>
    </source>
</evidence>
<evidence type="ECO:0000256" key="2">
    <source>
        <dbReference type="ARBA" id="ARBA00022448"/>
    </source>
</evidence>
<feature type="transmembrane region" description="Helical" evidence="7">
    <location>
        <begin position="178"/>
        <end position="197"/>
    </location>
</feature>
<evidence type="ECO:0000256" key="6">
    <source>
        <dbReference type="ARBA" id="ARBA00023136"/>
    </source>
</evidence>
<evidence type="ECO:0000256" key="4">
    <source>
        <dbReference type="ARBA" id="ARBA00022692"/>
    </source>
</evidence>
<name>A0ABT8ITP9_9MICO</name>
<keyword evidence="6 7" id="KW-0472">Membrane</keyword>
<dbReference type="InterPro" id="IPR050901">
    <property type="entry name" value="BP-dep_ABC_trans_perm"/>
</dbReference>
<feature type="transmembrane region" description="Helical" evidence="7">
    <location>
        <begin position="147"/>
        <end position="172"/>
    </location>
</feature>
<dbReference type="CDD" id="cd06261">
    <property type="entry name" value="TM_PBP2"/>
    <property type="match status" value="1"/>
</dbReference>
<dbReference type="EMBL" id="JAROCB010000001">
    <property type="protein sequence ID" value="MDN4596156.1"/>
    <property type="molecule type" value="Genomic_DNA"/>
</dbReference>
<dbReference type="Proteomes" id="UP001174210">
    <property type="component" value="Unassembled WGS sequence"/>
</dbReference>
<dbReference type="RefSeq" id="WP_301215958.1">
    <property type="nucleotide sequence ID" value="NZ_JAROCB010000001.1"/>
</dbReference>
<accession>A0ABT8ITP9</accession>
<dbReference type="Gene3D" id="1.10.3720.10">
    <property type="entry name" value="MetI-like"/>
    <property type="match status" value="1"/>
</dbReference>
<gene>
    <name evidence="10" type="ORF">P5G59_03290</name>
</gene>
<sequence>MTTATRALHAVSPRDARRAARRSGRPGRGPAADVTRLLPRPLLVAIIAVLLVIVLGPVLYMLFASVNSDVSVAAGAFFPAELNLDNYIKVWSTVDLGTGLANSVLICGGVAIVCAFLSVATAYVLVRYEFRGRMTFLRGLLGLQSIPGTLILLPVFVLFSSTATVLGVQIIGTRWAVFITYLTFALPFSTWVMVTYLRGLPKALEEAARIDGASSWRILTRIVVPLSWPGIVVSGIFAFLLGWNDVLFASVLTNPESRTAAVALQVFGATQEGGAIPLYGQMMAASLICAVPVVVLYLVFQRYLIGGLTSGGVK</sequence>
<evidence type="ECO:0000256" key="3">
    <source>
        <dbReference type="ARBA" id="ARBA00022475"/>
    </source>
</evidence>
<comment type="similarity">
    <text evidence="7">Belongs to the binding-protein-dependent transport system permease family.</text>
</comment>
<feature type="domain" description="ABC transmembrane type-1" evidence="9">
    <location>
        <begin position="100"/>
        <end position="300"/>
    </location>
</feature>
<comment type="caution">
    <text evidence="10">The sequence shown here is derived from an EMBL/GenBank/DDBJ whole genome shotgun (WGS) entry which is preliminary data.</text>
</comment>
<dbReference type="PANTHER" id="PTHR32243:SF18">
    <property type="entry name" value="INNER MEMBRANE ABC TRANSPORTER PERMEASE PROTEIN YCJP"/>
    <property type="match status" value="1"/>
</dbReference>
<dbReference type="Pfam" id="PF00528">
    <property type="entry name" value="BPD_transp_1"/>
    <property type="match status" value="1"/>
</dbReference>
<evidence type="ECO:0000256" key="5">
    <source>
        <dbReference type="ARBA" id="ARBA00022989"/>
    </source>
</evidence>
<evidence type="ECO:0000256" key="1">
    <source>
        <dbReference type="ARBA" id="ARBA00004651"/>
    </source>
</evidence>
<keyword evidence="5 7" id="KW-1133">Transmembrane helix</keyword>
<feature type="transmembrane region" description="Helical" evidence="7">
    <location>
        <begin position="42"/>
        <end position="63"/>
    </location>
</feature>
<dbReference type="InterPro" id="IPR035906">
    <property type="entry name" value="MetI-like_sf"/>
</dbReference>
<dbReference type="InterPro" id="IPR000515">
    <property type="entry name" value="MetI-like"/>
</dbReference>
<keyword evidence="11" id="KW-1185">Reference proteome</keyword>
<keyword evidence="3" id="KW-1003">Cell membrane</keyword>
<evidence type="ECO:0000256" key="8">
    <source>
        <dbReference type="SAM" id="MobiDB-lite"/>
    </source>
</evidence>